<evidence type="ECO:0000313" key="4">
    <source>
        <dbReference type="Proteomes" id="UP000250080"/>
    </source>
</evidence>
<dbReference type="PROSITE" id="PS51257">
    <property type="entry name" value="PROKAR_LIPOPROTEIN"/>
    <property type="match status" value="1"/>
</dbReference>
<dbReference type="Proteomes" id="UP000250080">
    <property type="component" value="Chromosome I"/>
</dbReference>
<dbReference type="PANTHER" id="PTHR30290:SF65">
    <property type="entry name" value="MONOACYL PHOSPHATIDYLINOSITOL TETRAMANNOSIDE-BINDING PROTEIN LPQW-RELATED"/>
    <property type="match status" value="1"/>
</dbReference>
<evidence type="ECO:0000256" key="1">
    <source>
        <dbReference type="SAM" id="SignalP"/>
    </source>
</evidence>
<dbReference type="InterPro" id="IPR039424">
    <property type="entry name" value="SBP_5"/>
</dbReference>
<gene>
    <name evidence="3" type="ORF">PFR_JS23_1690</name>
</gene>
<name>A0A0A8QJX9_9ACTN</name>
<dbReference type="PIRSF" id="PIRSF002741">
    <property type="entry name" value="MppA"/>
    <property type="match status" value="1"/>
</dbReference>
<dbReference type="GO" id="GO:0015833">
    <property type="term" value="P:peptide transport"/>
    <property type="evidence" value="ECO:0007669"/>
    <property type="project" value="TreeGrafter"/>
</dbReference>
<keyword evidence="1" id="KW-0732">Signal</keyword>
<dbReference type="Gene3D" id="3.10.105.10">
    <property type="entry name" value="Dipeptide-binding Protein, Domain 3"/>
    <property type="match status" value="1"/>
</dbReference>
<evidence type="ECO:0000313" key="3">
    <source>
        <dbReference type="EMBL" id="SCQ80547.1"/>
    </source>
</evidence>
<dbReference type="PANTHER" id="PTHR30290">
    <property type="entry name" value="PERIPLASMIC BINDING COMPONENT OF ABC TRANSPORTER"/>
    <property type="match status" value="1"/>
</dbReference>
<protein>
    <submittedName>
        <fullName evidence="3">Oligopeptide-binding protein OppA</fullName>
    </submittedName>
</protein>
<dbReference type="SUPFAM" id="SSF53850">
    <property type="entry name" value="Periplasmic binding protein-like II"/>
    <property type="match status" value="1"/>
</dbReference>
<feature type="signal peptide" evidence="1">
    <location>
        <begin position="1"/>
        <end position="26"/>
    </location>
</feature>
<feature type="chain" id="PRO_5041036018" evidence="1">
    <location>
        <begin position="27"/>
        <end position="572"/>
    </location>
</feature>
<dbReference type="CDD" id="cd08501">
    <property type="entry name" value="PBP2_Lpqw"/>
    <property type="match status" value="1"/>
</dbReference>
<dbReference type="InterPro" id="IPR030678">
    <property type="entry name" value="Peptide/Ni-bd"/>
</dbReference>
<dbReference type="EMBL" id="LT618793">
    <property type="protein sequence ID" value="SCQ80547.1"/>
    <property type="molecule type" value="Genomic_DNA"/>
</dbReference>
<dbReference type="OrthoDB" id="3713816at2"/>
<dbReference type="Pfam" id="PF00496">
    <property type="entry name" value="SBP_bac_5"/>
    <property type="match status" value="1"/>
</dbReference>
<feature type="domain" description="Solute-binding protein family 5" evidence="2">
    <location>
        <begin position="112"/>
        <end position="478"/>
    </location>
</feature>
<dbReference type="GO" id="GO:0043190">
    <property type="term" value="C:ATP-binding cassette (ABC) transporter complex"/>
    <property type="evidence" value="ECO:0007669"/>
    <property type="project" value="InterPro"/>
</dbReference>
<dbReference type="OMA" id="NEKWWGN"/>
<dbReference type="InterPro" id="IPR000914">
    <property type="entry name" value="SBP_5_dom"/>
</dbReference>
<sequence length="572" mass="61527">MRSTTTKAFAGVAVLALALAGCGSNSGSSTKSADSNAKLSYSINEQAATNLKDGGNLNLSIEEITPQLNMFQANMTVDTSTLWNWYNPQLIKFTPSGDMKLDKNYLESVNSELKDGKTVVTYKINDKAKFNDGTDLDWTAFQATWQANSGKEQEYNANTIDGYDQIDSVKAGDNAKTVVVSFVGPYPWYSSLFNNVLHPAVNSADIFNNGYTGGTLASAHPEWGAGPYALTGFDANAGVVTFERNPNWWGDKGKLDKITYTVRADVQAQVNAYKNGEADTVETSTSELLTQVTSVADTDIRRGTRAANYLLTMNSKSELLSDTAVRKAIATGINRAQLQQVLFQGLDYSEAIGGSLTLYPFQKGYQDNLSKVVAKTDTAAATKALEEAGYAKGSDGTYAKDGKALSLRLPLFSSSTTSKAMYQAFQTQMKAVGIDVQIIQKSSKDFSTTVKNRDFDLLISGWASTDPNGVAFFCQKFCSDSTLNKSGTGTAELDNLIKGPGGLTSLQTAEDQESKANELEVQALGTFGILPIYNGPEIFAVKKGLANVGAGVYATTRAQIGDFPENIGWQKD</sequence>
<proteinExistence type="predicted"/>
<dbReference type="AlphaFoldDB" id="A0A0A8QJX9"/>
<dbReference type="GO" id="GO:0042597">
    <property type="term" value="C:periplasmic space"/>
    <property type="evidence" value="ECO:0007669"/>
    <property type="project" value="UniProtKB-ARBA"/>
</dbReference>
<accession>A0A0A8QJX9</accession>
<dbReference type="Gene3D" id="3.40.190.10">
    <property type="entry name" value="Periplasmic binding protein-like II"/>
    <property type="match status" value="1"/>
</dbReference>
<reference evidence="3 4" key="1">
    <citation type="submission" date="2016-09" db="EMBL/GenBank/DDBJ databases">
        <authorList>
            <person name="Laine KS P."/>
        </authorList>
    </citation>
    <scope>NUCLEOTIDE SEQUENCE [LARGE SCALE GENOMIC DNA]</scope>
    <source>
        <strain evidence="3">PFRJS-23</strain>
    </source>
</reference>
<organism evidence="3 4">
    <name type="scientific">Propionibacterium freudenreichii</name>
    <dbReference type="NCBI Taxonomy" id="1744"/>
    <lineage>
        <taxon>Bacteria</taxon>
        <taxon>Bacillati</taxon>
        <taxon>Actinomycetota</taxon>
        <taxon>Actinomycetes</taxon>
        <taxon>Propionibacteriales</taxon>
        <taxon>Propionibacteriaceae</taxon>
        <taxon>Propionibacterium</taxon>
    </lineage>
</organism>
<evidence type="ECO:0000259" key="2">
    <source>
        <dbReference type="Pfam" id="PF00496"/>
    </source>
</evidence>
<dbReference type="GO" id="GO:1904680">
    <property type="term" value="F:peptide transmembrane transporter activity"/>
    <property type="evidence" value="ECO:0007669"/>
    <property type="project" value="TreeGrafter"/>
</dbReference>
<dbReference type="RefSeq" id="WP_013160512.1">
    <property type="nucleotide sequence ID" value="NZ_CCYU01000038.1"/>
</dbReference>